<dbReference type="Pfam" id="PF00512">
    <property type="entry name" value="HisKA"/>
    <property type="match status" value="1"/>
</dbReference>
<dbReference type="NCBIfam" id="TIGR00229">
    <property type="entry name" value="sensory_box"/>
    <property type="match status" value="1"/>
</dbReference>
<dbReference type="InterPro" id="IPR035965">
    <property type="entry name" value="PAS-like_dom_sf"/>
</dbReference>
<dbReference type="PROSITE" id="PS50109">
    <property type="entry name" value="HIS_KIN"/>
    <property type="match status" value="1"/>
</dbReference>
<dbReference type="AlphaFoldDB" id="A0A929A0K2"/>
<dbReference type="Gene3D" id="3.40.50.2300">
    <property type="match status" value="1"/>
</dbReference>
<evidence type="ECO:0000259" key="12">
    <source>
        <dbReference type="PROSITE" id="PS50113"/>
    </source>
</evidence>
<dbReference type="InterPro" id="IPR036890">
    <property type="entry name" value="HATPase_C_sf"/>
</dbReference>
<accession>A0A929A0K2</accession>
<dbReference type="EMBL" id="JADEXP010000538">
    <property type="protein sequence ID" value="MBE9070796.1"/>
    <property type="molecule type" value="Genomic_DNA"/>
</dbReference>
<feature type="modified residue" description="4-aspartylphosphate" evidence="9">
    <location>
        <position position="369"/>
    </location>
</feature>
<keyword evidence="7" id="KW-0902">Two-component regulatory system</keyword>
<dbReference type="RefSeq" id="WP_193996633.1">
    <property type="nucleotide sequence ID" value="NZ_JADEXP010000538.1"/>
</dbReference>
<dbReference type="PANTHER" id="PTHR43047:SF63">
    <property type="entry name" value="HISTIDINE KINASE"/>
    <property type="match status" value="1"/>
</dbReference>
<evidence type="ECO:0000259" key="10">
    <source>
        <dbReference type="PROSITE" id="PS50109"/>
    </source>
</evidence>
<dbReference type="PROSITE" id="PS50113">
    <property type="entry name" value="PAC"/>
    <property type="match status" value="1"/>
</dbReference>
<dbReference type="SUPFAM" id="SSF55785">
    <property type="entry name" value="PYP-like sensor domain (PAS domain)"/>
    <property type="match status" value="1"/>
</dbReference>
<dbReference type="SMART" id="SM00388">
    <property type="entry name" value="HisKA"/>
    <property type="match status" value="1"/>
</dbReference>
<dbReference type="Gene3D" id="3.30.450.20">
    <property type="entry name" value="PAS domain"/>
    <property type="match status" value="1"/>
</dbReference>
<dbReference type="InterPro" id="IPR004358">
    <property type="entry name" value="Sig_transdc_His_kin-like_C"/>
</dbReference>
<evidence type="ECO:0000256" key="2">
    <source>
        <dbReference type="ARBA" id="ARBA00006402"/>
    </source>
</evidence>
<dbReference type="FunFam" id="1.10.287.130:FF:000145">
    <property type="entry name" value="Sensory transduction histidine kinase"/>
    <property type="match status" value="1"/>
</dbReference>
<dbReference type="InterPro" id="IPR011006">
    <property type="entry name" value="CheY-like_superfamily"/>
</dbReference>
<keyword evidence="4 9" id="KW-0597">Phosphoprotein</keyword>
<dbReference type="InterPro" id="IPR003594">
    <property type="entry name" value="HATPase_dom"/>
</dbReference>
<evidence type="ECO:0000256" key="3">
    <source>
        <dbReference type="ARBA" id="ARBA00012438"/>
    </source>
</evidence>
<feature type="domain" description="Response regulatory" evidence="11">
    <location>
        <begin position="320"/>
        <end position="436"/>
    </location>
</feature>
<evidence type="ECO:0000313" key="13">
    <source>
        <dbReference type="EMBL" id="MBE9070796.1"/>
    </source>
</evidence>
<dbReference type="PROSITE" id="PS50110">
    <property type="entry name" value="RESPONSE_REGULATORY"/>
    <property type="match status" value="1"/>
</dbReference>
<dbReference type="SUPFAM" id="SSF52172">
    <property type="entry name" value="CheY-like"/>
    <property type="match status" value="1"/>
</dbReference>
<dbReference type="EC" id="2.7.13.3" evidence="3"/>
<dbReference type="Gene3D" id="1.10.287.130">
    <property type="match status" value="1"/>
</dbReference>
<evidence type="ECO:0000313" key="14">
    <source>
        <dbReference type="Proteomes" id="UP000615026"/>
    </source>
</evidence>
<gene>
    <name evidence="13" type="ORF">IQ260_29595</name>
</gene>
<dbReference type="GO" id="GO:0005886">
    <property type="term" value="C:plasma membrane"/>
    <property type="evidence" value="ECO:0007669"/>
    <property type="project" value="TreeGrafter"/>
</dbReference>
<reference evidence="13" key="1">
    <citation type="submission" date="2020-10" db="EMBL/GenBank/DDBJ databases">
        <authorList>
            <person name="Castelo-Branco R."/>
            <person name="Eusebio N."/>
            <person name="Adriana R."/>
            <person name="Vieira A."/>
            <person name="Brugerolle De Fraissinette N."/>
            <person name="Rezende De Castro R."/>
            <person name="Schneider M.P."/>
            <person name="Vasconcelos V."/>
            <person name="Leao P.N."/>
        </authorList>
    </citation>
    <scope>NUCLEOTIDE SEQUENCE</scope>
    <source>
        <strain evidence="13">LEGE 11479</strain>
    </source>
</reference>
<evidence type="ECO:0000256" key="1">
    <source>
        <dbReference type="ARBA" id="ARBA00000085"/>
    </source>
</evidence>
<comment type="catalytic activity">
    <reaction evidence="1">
        <text>ATP + protein L-histidine = ADP + protein N-phospho-L-histidine.</text>
        <dbReference type="EC" id="2.7.13.3"/>
    </reaction>
</comment>
<dbReference type="PANTHER" id="PTHR43047">
    <property type="entry name" value="TWO-COMPONENT HISTIDINE PROTEIN KINASE"/>
    <property type="match status" value="1"/>
</dbReference>
<dbReference type="FunFam" id="3.30.565.10:FF:000010">
    <property type="entry name" value="Sensor histidine kinase RcsC"/>
    <property type="match status" value="1"/>
</dbReference>
<keyword evidence="14" id="KW-1185">Reference proteome</keyword>
<evidence type="ECO:0000256" key="4">
    <source>
        <dbReference type="ARBA" id="ARBA00022553"/>
    </source>
</evidence>
<comment type="caution">
    <text evidence="13">The sequence shown here is derived from an EMBL/GenBank/DDBJ whole genome shotgun (WGS) entry which is preliminary data.</text>
</comment>
<dbReference type="InterPro" id="IPR000014">
    <property type="entry name" value="PAS"/>
</dbReference>
<dbReference type="Gene3D" id="3.30.565.10">
    <property type="entry name" value="Histidine kinase-like ATPase, C-terminal domain"/>
    <property type="match status" value="1"/>
</dbReference>
<sequence length="441" mass="48720">HKNGTPIEVSATISPLRNDTGEIVGASKIVRDITERKQAEMQLRLTNEKLVRATRLKDEFLANMSHELRTPLNAILGMAESLQEQVFGEIHQQQVKPLDMIRRSGHHLLELINDILDVAKIESGQIELDVTLSAVEPICQESLTFIMQQAYQKSIQIETNLPTHLPNVHVDKLRMRQVLINLLSNAVKFTPKGGRVRLDVSLQNYPKQNRADINAFVRIAISDTGIGIASEHISNLFEPFIQIDSDLNRKYSGTGLGLALVKRIVELHGGVVEVTSKLGNGSCFTVDLPCTLASPFPPAIPLRALSKPEANQTQFMGASLILLAENEDANSITIMSYLRAKGYCVQIAANCQGVIDLAQSALPDLILIDSHLPGIDALDTIRQIRCISNLTDIPIITLAASDIKNHPDQYPTLGTYRYLSKPFKVKTLIDAIQQLLQEGIK</sequence>
<dbReference type="GO" id="GO:0009927">
    <property type="term" value="F:histidine phosphotransfer kinase activity"/>
    <property type="evidence" value="ECO:0007669"/>
    <property type="project" value="TreeGrafter"/>
</dbReference>
<organism evidence="13 14">
    <name type="scientific">Leptolyngbya cf. ectocarpi LEGE 11479</name>
    <dbReference type="NCBI Taxonomy" id="1828722"/>
    <lineage>
        <taxon>Bacteria</taxon>
        <taxon>Bacillati</taxon>
        <taxon>Cyanobacteriota</taxon>
        <taxon>Cyanophyceae</taxon>
        <taxon>Leptolyngbyales</taxon>
        <taxon>Leptolyngbyaceae</taxon>
        <taxon>Leptolyngbya group</taxon>
        <taxon>Leptolyngbya</taxon>
    </lineage>
</organism>
<dbReference type="SUPFAM" id="SSF47384">
    <property type="entry name" value="Homodimeric domain of signal transducing histidine kinase"/>
    <property type="match status" value="1"/>
</dbReference>
<dbReference type="GO" id="GO:0000155">
    <property type="term" value="F:phosphorelay sensor kinase activity"/>
    <property type="evidence" value="ECO:0007669"/>
    <property type="project" value="InterPro"/>
</dbReference>
<dbReference type="InterPro" id="IPR001789">
    <property type="entry name" value="Sig_transdc_resp-reg_receiver"/>
</dbReference>
<comment type="similarity">
    <text evidence="2">In the N-terminal section; belongs to the phytochrome family.</text>
</comment>
<evidence type="ECO:0000256" key="7">
    <source>
        <dbReference type="ARBA" id="ARBA00023012"/>
    </source>
</evidence>
<dbReference type="Proteomes" id="UP000615026">
    <property type="component" value="Unassembled WGS sequence"/>
</dbReference>
<dbReference type="PRINTS" id="PR00344">
    <property type="entry name" value="BCTRLSENSOR"/>
</dbReference>
<dbReference type="InterPro" id="IPR005467">
    <property type="entry name" value="His_kinase_dom"/>
</dbReference>
<dbReference type="SUPFAM" id="SSF55874">
    <property type="entry name" value="ATPase domain of HSP90 chaperone/DNA topoisomerase II/histidine kinase"/>
    <property type="match status" value="1"/>
</dbReference>
<keyword evidence="6" id="KW-0418">Kinase</keyword>
<dbReference type="SMART" id="SM00387">
    <property type="entry name" value="HATPase_c"/>
    <property type="match status" value="1"/>
</dbReference>
<evidence type="ECO:0000256" key="8">
    <source>
        <dbReference type="ARBA" id="ARBA00074306"/>
    </source>
</evidence>
<proteinExistence type="inferred from homology"/>
<dbReference type="CDD" id="cd00082">
    <property type="entry name" value="HisKA"/>
    <property type="match status" value="1"/>
</dbReference>
<evidence type="ECO:0000256" key="9">
    <source>
        <dbReference type="PROSITE-ProRule" id="PRU00169"/>
    </source>
</evidence>
<dbReference type="Pfam" id="PF02518">
    <property type="entry name" value="HATPase_c"/>
    <property type="match status" value="1"/>
</dbReference>
<evidence type="ECO:0000256" key="5">
    <source>
        <dbReference type="ARBA" id="ARBA00022679"/>
    </source>
</evidence>
<dbReference type="Pfam" id="PF00072">
    <property type="entry name" value="Response_reg"/>
    <property type="match status" value="1"/>
</dbReference>
<name>A0A929A0K2_LEPEC</name>
<protein>
    <recommendedName>
        <fullName evidence="8">Circadian input-output histidine kinase CikA</fullName>
        <ecNumber evidence="3">2.7.13.3</ecNumber>
    </recommendedName>
</protein>
<evidence type="ECO:0000259" key="11">
    <source>
        <dbReference type="PROSITE" id="PS50110"/>
    </source>
</evidence>
<evidence type="ECO:0000256" key="6">
    <source>
        <dbReference type="ARBA" id="ARBA00022777"/>
    </source>
</evidence>
<dbReference type="InterPro" id="IPR036097">
    <property type="entry name" value="HisK_dim/P_sf"/>
</dbReference>
<keyword evidence="5" id="KW-0808">Transferase</keyword>
<feature type="non-terminal residue" evidence="13">
    <location>
        <position position="1"/>
    </location>
</feature>
<feature type="domain" description="PAC" evidence="12">
    <location>
        <begin position="1"/>
        <end position="45"/>
    </location>
</feature>
<dbReference type="InterPro" id="IPR003661">
    <property type="entry name" value="HisK_dim/P_dom"/>
</dbReference>
<feature type="domain" description="Histidine kinase" evidence="10">
    <location>
        <begin position="63"/>
        <end position="292"/>
    </location>
</feature>
<dbReference type="InterPro" id="IPR000700">
    <property type="entry name" value="PAS-assoc_C"/>
</dbReference>
<dbReference type="CDD" id="cd16922">
    <property type="entry name" value="HATPase_EvgS-ArcB-TorS-like"/>
    <property type="match status" value="1"/>
</dbReference>
<dbReference type="SMART" id="SM00448">
    <property type="entry name" value="REC"/>
    <property type="match status" value="1"/>
</dbReference>